<protein>
    <submittedName>
        <fullName evidence="2">Uncharacterized protein</fullName>
    </submittedName>
</protein>
<evidence type="ECO:0000313" key="2">
    <source>
        <dbReference type="EMBL" id="OCB86081.1"/>
    </source>
</evidence>
<keyword evidence="3" id="KW-1185">Reference proteome</keyword>
<name>A0A9Q5HU73_SANBA</name>
<comment type="caution">
    <text evidence="2">The sequence shown here is derived from an EMBL/GenBank/DDBJ whole genome shotgun (WGS) entry which is preliminary data.</text>
</comment>
<accession>A0A9Q5HU73</accession>
<dbReference type="EMBL" id="LNZH02000205">
    <property type="protein sequence ID" value="OCB86081.1"/>
    <property type="molecule type" value="Genomic_DNA"/>
</dbReference>
<evidence type="ECO:0000313" key="3">
    <source>
        <dbReference type="Proteomes" id="UP000757232"/>
    </source>
</evidence>
<sequence length="398" mass="44971">MNTTSSTSGHGPNLFQERFDAMMKSPLNNGRKSSSLLMEASELALGIPAWAKWSSHIGVFISGGHDPDVSAEIESFKRDVTYPLALKTLETTINVSESNMANFVASIKAWTSVDSTIRWTTVSDAPRLWEPLLNPWSLVKNIVEKWYHEVPQHPLTDVMMHLIFHQSVQRDHERYEFLFIASLALPLPNATDASVVLSTTADTIAMKEPPVKRQTDILDTLGLEHIGMTSLVECLLSPLETLHLGIFPLEAKRSKYPTALHHIAMDLCSIQYQRRILCLKPRHVYGATCVGGKFRLYVSMWRIEDVIFVRPIRKCIWELKDPAQFIQCLYFLRALKSHLDQGMQDDFNSFNEQKLRESLGCMPIWRIEREDAEDDSDDGLGSGRSGGTCDGDTTYVLV</sequence>
<organism evidence="2 3">
    <name type="scientific">Sanghuangporus baumii</name>
    <name type="common">Phellinus baumii</name>
    <dbReference type="NCBI Taxonomy" id="108892"/>
    <lineage>
        <taxon>Eukaryota</taxon>
        <taxon>Fungi</taxon>
        <taxon>Dikarya</taxon>
        <taxon>Basidiomycota</taxon>
        <taxon>Agaricomycotina</taxon>
        <taxon>Agaricomycetes</taxon>
        <taxon>Hymenochaetales</taxon>
        <taxon>Hymenochaetaceae</taxon>
        <taxon>Sanghuangporus</taxon>
    </lineage>
</organism>
<feature type="compositionally biased region" description="Gly residues" evidence="1">
    <location>
        <begin position="380"/>
        <end position="389"/>
    </location>
</feature>
<gene>
    <name evidence="2" type="ORF">A7U60_g6979</name>
</gene>
<reference evidence="2" key="1">
    <citation type="submission" date="2016-06" db="EMBL/GenBank/DDBJ databases">
        <title>Draft Genome sequence of the fungus Inonotus baumii.</title>
        <authorList>
            <person name="Zhu H."/>
            <person name="Lin W."/>
        </authorList>
    </citation>
    <scope>NUCLEOTIDE SEQUENCE</scope>
    <source>
        <strain evidence="2">821</strain>
    </source>
</reference>
<proteinExistence type="predicted"/>
<evidence type="ECO:0000256" key="1">
    <source>
        <dbReference type="SAM" id="MobiDB-lite"/>
    </source>
</evidence>
<dbReference type="Proteomes" id="UP000757232">
    <property type="component" value="Unassembled WGS sequence"/>
</dbReference>
<dbReference type="AlphaFoldDB" id="A0A9Q5HU73"/>
<feature type="region of interest" description="Disordered" evidence="1">
    <location>
        <begin position="372"/>
        <end position="393"/>
    </location>
</feature>